<name>A0AB40CNY4_DIOCR</name>
<keyword evidence="4" id="KW-0175">Coiled coil</keyword>
<dbReference type="InterPro" id="IPR016024">
    <property type="entry name" value="ARM-type_fold"/>
</dbReference>
<dbReference type="GeneID" id="120277721"/>
<feature type="coiled-coil region" evidence="4">
    <location>
        <begin position="83"/>
        <end position="110"/>
    </location>
</feature>
<evidence type="ECO:0000313" key="5">
    <source>
        <dbReference type="Proteomes" id="UP001515500"/>
    </source>
</evidence>
<dbReference type="GO" id="GO:0042273">
    <property type="term" value="P:ribosomal large subunit biogenesis"/>
    <property type="evidence" value="ECO:0007669"/>
    <property type="project" value="TreeGrafter"/>
</dbReference>
<accession>A0AB40CNY4</accession>
<dbReference type="SUPFAM" id="SSF48371">
    <property type="entry name" value="ARM repeat"/>
    <property type="match status" value="1"/>
</dbReference>
<evidence type="ECO:0000313" key="6">
    <source>
        <dbReference type="RefSeq" id="XP_039140506.1"/>
    </source>
</evidence>
<dbReference type="GO" id="GO:0030691">
    <property type="term" value="C:Noc2p-Noc3p complex"/>
    <property type="evidence" value="ECO:0007669"/>
    <property type="project" value="TreeGrafter"/>
</dbReference>
<dbReference type="Proteomes" id="UP001515500">
    <property type="component" value="Chromosome 15"/>
</dbReference>
<dbReference type="PANTHER" id="PTHR12687:SF8">
    <property type="entry name" value="PROTEIN REBELOTE"/>
    <property type="match status" value="1"/>
</dbReference>
<dbReference type="PANTHER" id="PTHR12687">
    <property type="entry name" value="NUCLEOLAR COMPLEX 2 AND RAD4-RELATED"/>
    <property type="match status" value="1"/>
</dbReference>
<dbReference type="Pfam" id="PF03715">
    <property type="entry name" value="Noc2"/>
    <property type="match status" value="1"/>
</dbReference>
<organism evidence="5 6">
    <name type="scientific">Dioscorea cayennensis subsp. rotundata</name>
    <name type="common">White Guinea yam</name>
    <name type="synonym">Dioscorea rotundata</name>
    <dbReference type="NCBI Taxonomy" id="55577"/>
    <lineage>
        <taxon>Eukaryota</taxon>
        <taxon>Viridiplantae</taxon>
        <taxon>Streptophyta</taxon>
        <taxon>Embryophyta</taxon>
        <taxon>Tracheophyta</taxon>
        <taxon>Spermatophyta</taxon>
        <taxon>Magnoliopsida</taxon>
        <taxon>Liliopsida</taxon>
        <taxon>Dioscoreales</taxon>
        <taxon>Dioscoreaceae</taxon>
        <taxon>Dioscorea</taxon>
    </lineage>
</organism>
<protein>
    <submittedName>
        <fullName evidence="6">LOW QUALITY PROTEIN: nucleolar complex protein 2 homolog</fullName>
    </submittedName>
</protein>
<dbReference type="GO" id="GO:0005654">
    <property type="term" value="C:nucleoplasm"/>
    <property type="evidence" value="ECO:0007669"/>
    <property type="project" value="TreeGrafter"/>
</dbReference>
<dbReference type="RefSeq" id="XP_039140506.1">
    <property type="nucleotide sequence ID" value="XM_039284572.1"/>
</dbReference>
<comment type="similarity">
    <text evidence="2">Belongs to the NOC2 family.</text>
</comment>
<comment type="subcellular location">
    <subcellularLocation>
        <location evidence="1">Nucleus</location>
    </subcellularLocation>
</comment>
<evidence type="ECO:0000256" key="2">
    <source>
        <dbReference type="ARBA" id="ARBA00005907"/>
    </source>
</evidence>
<keyword evidence="5" id="KW-1185">Reference proteome</keyword>
<sequence length="674" mass="76728">MMYNKLGTTEDSELLEKPTIGQSGGIANDEVILNNFLDTSSDEDTDELVEDSFDSDGFLSEDSECPYISDKEDENIFGDKCDHSALFEQNKQLAAEIEQHKEKLERLLKKDPKYSEYLDKRKALLEKSRSEENLSHSPSFAITLSQISLCQQKVMPCDDLWKICYLLMQMVCPRKVGPEQILVCLLMRKRAYTLLLKIQLKEKWKENPYQVGPALRNLLNGFHAACQYGIETSGVSSQKVSSREAFPKIVTFVLLEADGIFCQFLGLSGPCNKEGSLNFRNKSEWKSLRPLVKCYLRSSLILLNQVTDREILILALTRLRSSLKFFSDFFSLAGRLTKISVHLWISGDEKLSLASFMILRDISSNLSSDWLDACLKKMYKAFLRHCKSVEPDNLKHIKFLVDSIVEVYSLDIQRSYTQVQSSVQQLANVLKQAIKTKKKEDLKKISCWQYILCTNLWVEFISCNARNHDLQQVLFMLINIIRGISHLFPGPRYVPLRLKCVQMLNRLSLSCGVFIPVACMAFDCLEQKTSGSTGTRTKSVKLSSLLKVPKHLLKSEAFQEECVLSVIEILSAHFSQWNHHVSFPDLATIPLILLKKFHDKATSESLRCPVKRLIDQVERNIELVGKKRDEVTFSPNDQASVEAFLQLESGANTPFAQYHSSISKNPHSRTMIGV</sequence>
<dbReference type="AlphaFoldDB" id="A0AB40CNY4"/>
<dbReference type="GO" id="GO:0005730">
    <property type="term" value="C:nucleolus"/>
    <property type="evidence" value="ECO:0007669"/>
    <property type="project" value="TreeGrafter"/>
</dbReference>
<dbReference type="GO" id="GO:0030690">
    <property type="term" value="C:Noc1p-Noc2p complex"/>
    <property type="evidence" value="ECO:0007669"/>
    <property type="project" value="TreeGrafter"/>
</dbReference>
<reference evidence="6" key="1">
    <citation type="submission" date="2025-08" db="UniProtKB">
        <authorList>
            <consortium name="RefSeq"/>
        </authorList>
    </citation>
    <scope>IDENTIFICATION</scope>
</reference>
<proteinExistence type="inferred from homology"/>
<evidence type="ECO:0000256" key="3">
    <source>
        <dbReference type="ARBA" id="ARBA00023242"/>
    </source>
</evidence>
<keyword evidence="3" id="KW-0539">Nucleus</keyword>
<dbReference type="InterPro" id="IPR005343">
    <property type="entry name" value="Noc2"/>
</dbReference>
<evidence type="ECO:0000256" key="4">
    <source>
        <dbReference type="SAM" id="Coils"/>
    </source>
</evidence>
<evidence type="ECO:0000256" key="1">
    <source>
        <dbReference type="ARBA" id="ARBA00004123"/>
    </source>
</evidence>
<gene>
    <name evidence="6" type="primary">LOC120277721</name>
</gene>